<protein>
    <submittedName>
        <fullName evidence="2">Uncharacterized protein</fullName>
    </submittedName>
</protein>
<evidence type="ECO:0000256" key="1">
    <source>
        <dbReference type="SAM" id="Phobius"/>
    </source>
</evidence>
<proteinExistence type="predicted"/>
<keyword evidence="1" id="KW-1133">Transmembrane helix</keyword>
<comment type="caution">
    <text evidence="2">The sequence shown here is derived from an EMBL/GenBank/DDBJ whole genome shotgun (WGS) entry which is preliminary data.</text>
</comment>
<keyword evidence="1" id="KW-0812">Transmembrane</keyword>
<sequence length="108" mass="12766">MKYVTLFMVSYIFVSIFVFTHIQDVEARKICRTLEKYTGNHCRDGNDCLSKSTINYKAPNLPKLFECACHNYRDDTPSLNKTYIFHRDDTPSLNKTYIFHHCICSFYC</sequence>
<name>A0A8T1ZMV5_9BRAS</name>
<keyword evidence="3" id="KW-1185">Reference proteome</keyword>
<evidence type="ECO:0000313" key="3">
    <source>
        <dbReference type="Proteomes" id="UP000694240"/>
    </source>
</evidence>
<dbReference type="Proteomes" id="UP000694240">
    <property type="component" value="Chromosome 10"/>
</dbReference>
<dbReference type="AlphaFoldDB" id="A0A8T1ZMV5"/>
<reference evidence="2 3" key="1">
    <citation type="submission" date="2020-12" db="EMBL/GenBank/DDBJ databases">
        <title>Concerted genomic and epigenomic changes stabilize Arabidopsis allopolyploids.</title>
        <authorList>
            <person name="Chen Z."/>
        </authorList>
    </citation>
    <scope>NUCLEOTIDE SEQUENCE [LARGE SCALE GENOMIC DNA]</scope>
    <source>
        <strain evidence="2">Allo738</strain>
        <tissue evidence="2">Leaf</tissue>
    </source>
</reference>
<feature type="transmembrane region" description="Helical" evidence="1">
    <location>
        <begin position="6"/>
        <end position="22"/>
    </location>
</feature>
<organism evidence="2 3">
    <name type="scientific">Arabidopsis thaliana x Arabidopsis arenosa</name>
    <dbReference type="NCBI Taxonomy" id="1240361"/>
    <lineage>
        <taxon>Eukaryota</taxon>
        <taxon>Viridiplantae</taxon>
        <taxon>Streptophyta</taxon>
        <taxon>Embryophyta</taxon>
        <taxon>Tracheophyta</taxon>
        <taxon>Spermatophyta</taxon>
        <taxon>Magnoliopsida</taxon>
        <taxon>eudicotyledons</taxon>
        <taxon>Gunneridae</taxon>
        <taxon>Pentapetalae</taxon>
        <taxon>rosids</taxon>
        <taxon>malvids</taxon>
        <taxon>Brassicales</taxon>
        <taxon>Brassicaceae</taxon>
        <taxon>Camelineae</taxon>
        <taxon>Arabidopsis</taxon>
    </lineage>
</organism>
<gene>
    <name evidence="2" type="ORF">ISN45_Aa05g019320</name>
</gene>
<evidence type="ECO:0000313" key="2">
    <source>
        <dbReference type="EMBL" id="KAG7560399.1"/>
    </source>
</evidence>
<keyword evidence="1" id="KW-0472">Membrane</keyword>
<accession>A0A8T1ZMV5</accession>
<dbReference type="EMBL" id="JAEFBK010000010">
    <property type="protein sequence ID" value="KAG7560399.1"/>
    <property type="molecule type" value="Genomic_DNA"/>
</dbReference>